<accession>A0A839GJ98</accession>
<proteinExistence type="predicted"/>
<gene>
    <name evidence="1" type="ORF">FHS90_003666</name>
</gene>
<evidence type="ECO:0000313" key="2">
    <source>
        <dbReference type="Proteomes" id="UP000563094"/>
    </source>
</evidence>
<organism evidence="1 2">
    <name type="scientific">Rufibacter quisquiliarum</name>
    <dbReference type="NCBI Taxonomy" id="1549639"/>
    <lineage>
        <taxon>Bacteria</taxon>
        <taxon>Pseudomonadati</taxon>
        <taxon>Bacteroidota</taxon>
        <taxon>Cytophagia</taxon>
        <taxon>Cytophagales</taxon>
        <taxon>Hymenobacteraceae</taxon>
        <taxon>Rufibacter</taxon>
    </lineage>
</organism>
<dbReference type="Proteomes" id="UP000563094">
    <property type="component" value="Unassembled WGS sequence"/>
</dbReference>
<protein>
    <submittedName>
        <fullName evidence="1">Uncharacterized protein</fullName>
    </submittedName>
</protein>
<dbReference type="RefSeq" id="WP_182513991.1">
    <property type="nucleotide sequence ID" value="NZ_JACJIQ010000017.1"/>
</dbReference>
<dbReference type="EMBL" id="JACJIQ010000017">
    <property type="protein sequence ID" value="MBA9078932.1"/>
    <property type="molecule type" value="Genomic_DNA"/>
</dbReference>
<comment type="caution">
    <text evidence="1">The sequence shown here is derived from an EMBL/GenBank/DDBJ whole genome shotgun (WGS) entry which is preliminary data.</text>
</comment>
<sequence>MAEVRKGNEFDPGAPSANDHFPFWSVGLGKFLHIKWGGMVQALNTALGDLFEAKGVAAQLLQGLRGGVEVDGDTLAKLRALISTLQTVSEAEQTKVAQLQAAIASDDLTLDTVQELVTYIKANKNLIDSVTTNKLDKSVYEAFLIQYANDLAGKQGKLPAPTSPGQALTSDASLGLVWAALIATAGGSVEGALQTRGVDGKVTGTDLLLWNQALRQFVLGSVDLPALMRVYGNASAKWTIQDGLPWEVVINDNMPNSITFRTKSGTVLFQIDTTSNNEKTITLQSSELNGGIYAPVRERQVYVDTASTAKAFAGRDTHAGVFEVVNFPVANAGNWIKAECWIVAGDDQGEVGVDIHLSQTWQRGAAGIHRVDSRVAEVHTYGAAGAPSATFEVSGDGTGIVLAITPGVATALKWKVYCPNMKY</sequence>
<keyword evidence="2" id="KW-1185">Reference proteome</keyword>
<dbReference type="AlphaFoldDB" id="A0A839GJ98"/>
<evidence type="ECO:0000313" key="1">
    <source>
        <dbReference type="EMBL" id="MBA9078932.1"/>
    </source>
</evidence>
<reference evidence="1 2" key="1">
    <citation type="submission" date="2020-08" db="EMBL/GenBank/DDBJ databases">
        <title>Genomic Encyclopedia of Type Strains, Phase IV (KMG-IV): sequencing the most valuable type-strain genomes for metagenomic binning, comparative biology and taxonomic classification.</title>
        <authorList>
            <person name="Goeker M."/>
        </authorList>
    </citation>
    <scope>NUCLEOTIDE SEQUENCE [LARGE SCALE GENOMIC DNA]</scope>
    <source>
        <strain evidence="1 2">DSM 29854</strain>
    </source>
</reference>
<name>A0A839GJ98_9BACT</name>